<evidence type="ECO:0000256" key="1">
    <source>
        <dbReference type="PROSITE-ProRule" id="PRU00047"/>
    </source>
</evidence>
<comment type="caution">
    <text evidence="4">The sequence shown here is derived from an EMBL/GenBank/DDBJ whole genome shotgun (WGS) entry which is preliminary data.</text>
</comment>
<organism evidence="4 5">
    <name type="scientific">Stephania yunnanensis</name>
    <dbReference type="NCBI Taxonomy" id="152371"/>
    <lineage>
        <taxon>Eukaryota</taxon>
        <taxon>Viridiplantae</taxon>
        <taxon>Streptophyta</taxon>
        <taxon>Embryophyta</taxon>
        <taxon>Tracheophyta</taxon>
        <taxon>Spermatophyta</taxon>
        <taxon>Magnoliopsida</taxon>
        <taxon>Ranunculales</taxon>
        <taxon>Menispermaceae</taxon>
        <taxon>Menispermoideae</taxon>
        <taxon>Cissampelideae</taxon>
        <taxon>Stephania</taxon>
    </lineage>
</organism>
<accession>A0AAP0Q6P5</accession>
<dbReference type="Proteomes" id="UP001420932">
    <property type="component" value="Unassembled WGS sequence"/>
</dbReference>
<reference evidence="4 5" key="1">
    <citation type="submission" date="2024-01" db="EMBL/GenBank/DDBJ databases">
        <title>Genome assemblies of Stephania.</title>
        <authorList>
            <person name="Yang L."/>
        </authorList>
    </citation>
    <scope>NUCLEOTIDE SEQUENCE [LARGE SCALE GENOMIC DNA]</scope>
    <source>
        <strain evidence="4">YNDBR</strain>
        <tissue evidence="4">Leaf</tissue>
    </source>
</reference>
<keyword evidence="5" id="KW-1185">Reference proteome</keyword>
<dbReference type="PANTHER" id="PTHR47592">
    <property type="entry name" value="PBF68 PROTEIN"/>
    <property type="match status" value="1"/>
</dbReference>
<evidence type="ECO:0000313" key="4">
    <source>
        <dbReference type="EMBL" id="KAK9168863.1"/>
    </source>
</evidence>
<feature type="region of interest" description="Disordered" evidence="2">
    <location>
        <begin position="50"/>
        <end position="83"/>
    </location>
</feature>
<dbReference type="SUPFAM" id="SSF57756">
    <property type="entry name" value="Retrovirus zinc finger-like domains"/>
    <property type="match status" value="1"/>
</dbReference>
<dbReference type="InterPro" id="IPR001878">
    <property type="entry name" value="Znf_CCHC"/>
</dbReference>
<dbReference type="PROSITE" id="PS50158">
    <property type="entry name" value="ZF_CCHC"/>
    <property type="match status" value="1"/>
</dbReference>
<keyword evidence="1" id="KW-0862">Zinc</keyword>
<keyword evidence="1" id="KW-0863">Zinc-finger</keyword>
<name>A0AAP0Q6P5_9MAGN</name>
<dbReference type="EMBL" id="JBBNAF010000001">
    <property type="protein sequence ID" value="KAK9168863.1"/>
    <property type="molecule type" value="Genomic_DNA"/>
</dbReference>
<keyword evidence="1" id="KW-0479">Metal-binding</keyword>
<dbReference type="PANTHER" id="PTHR47592:SF27">
    <property type="entry name" value="OS08G0421700 PROTEIN"/>
    <property type="match status" value="1"/>
</dbReference>
<feature type="domain" description="CCHC-type" evidence="3">
    <location>
        <begin position="100"/>
        <end position="113"/>
    </location>
</feature>
<dbReference type="GO" id="GO:0003676">
    <property type="term" value="F:nucleic acid binding"/>
    <property type="evidence" value="ECO:0007669"/>
    <property type="project" value="InterPro"/>
</dbReference>
<protein>
    <recommendedName>
        <fullName evidence="3">CCHC-type domain-containing protein</fullName>
    </recommendedName>
</protein>
<dbReference type="GO" id="GO:0008270">
    <property type="term" value="F:zinc ion binding"/>
    <property type="evidence" value="ECO:0007669"/>
    <property type="project" value="UniProtKB-KW"/>
</dbReference>
<gene>
    <name evidence="4" type="ORF">Syun_001003</name>
</gene>
<dbReference type="AlphaFoldDB" id="A0AAP0Q6P5"/>
<evidence type="ECO:0000259" key="3">
    <source>
        <dbReference type="PROSITE" id="PS50158"/>
    </source>
</evidence>
<evidence type="ECO:0000256" key="2">
    <source>
        <dbReference type="SAM" id="MobiDB-lite"/>
    </source>
</evidence>
<dbReference type="InterPro" id="IPR036875">
    <property type="entry name" value="Znf_CCHC_sf"/>
</dbReference>
<proteinExistence type="predicted"/>
<evidence type="ECO:0000313" key="5">
    <source>
        <dbReference type="Proteomes" id="UP001420932"/>
    </source>
</evidence>
<sequence length="163" mass="18577">MSLSESFQVAAIIEKLPPSWRDFKNYLKQKRKEMGLEDLIVGLRIEEENKKNDNMNGDLSNEPKANLLEGQSSKSSKKRKYFSDEPKQFKAKANKFAGSCFICKKHGHKAKDCNNKWKKNKTQSKAHGDGYANFIEDELSKDVSDLNLSAAVFEANMVDNPRE</sequence>